<organism evidence="3 4">
    <name type="scientific">Serendipita vermifera MAFF 305830</name>
    <dbReference type="NCBI Taxonomy" id="933852"/>
    <lineage>
        <taxon>Eukaryota</taxon>
        <taxon>Fungi</taxon>
        <taxon>Dikarya</taxon>
        <taxon>Basidiomycota</taxon>
        <taxon>Agaricomycotina</taxon>
        <taxon>Agaricomycetes</taxon>
        <taxon>Sebacinales</taxon>
        <taxon>Serendipitaceae</taxon>
        <taxon>Serendipita</taxon>
    </lineage>
</organism>
<dbReference type="OrthoDB" id="408631at2759"/>
<dbReference type="PANTHER" id="PTHR48081:SF8">
    <property type="entry name" value="ALPHA_BETA HYDROLASE FOLD-3 DOMAIN-CONTAINING PROTEIN-RELATED"/>
    <property type="match status" value="1"/>
</dbReference>
<dbReference type="AlphaFoldDB" id="A0A0C3B0R8"/>
<protein>
    <recommendedName>
        <fullName evidence="2">Alpha/beta hydrolase fold-3 domain-containing protein</fullName>
    </recommendedName>
</protein>
<evidence type="ECO:0000256" key="1">
    <source>
        <dbReference type="ARBA" id="ARBA00022801"/>
    </source>
</evidence>
<dbReference type="Proteomes" id="UP000054097">
    <property type="component" value="Unassembled WGS sequence"/>
</dbReference>
<dbReference type="InterPro" id="IPR050300">
    <property type="entry name" value="GDXG_lipolytic_enzyme"/>
</dbReference>
<dbReference type="InterPro" id="IPR013094">
    <property type="entry name" value="AB_hydrolase_3"/>
</dbReference>
<dbReference type="Gene3D" id="3.40.50.1820">
    <property type="entry name" value="alpha/beta hydrolase"/>
    <property type="match status" value="1"/>
</dbReference>
<feature type="domain" description="Alpha/beta hydrolase fold-3" evidence="2">
    <location>
        <begin position="96"/>
        <end position="343"/>
    </location>
</feature>
<dbReference type="EMBL" id="KN824317">
    <property type="protein sequence ID" value="KIM25091.1"/>
    <property type="molecule type" value="Genomic_DNA"/>
</dbReference>
<evidence type="ECO:0000259" key="2">
    <source>
        <dbReference type="Pfam" id="PF07859"/>
    </source>
</evidence>
<proteinExistence type="predicted"/>
<name>A0A0C3B0R8_SERVB</name>
<dbReference type="SUPFAM" id="SSF53474">
    <property type="entry name" value="alpha/beta-Hydrolases"/>
    <property type="match status" value="1"/>
</dbReference>
<dbReference type="PANTHER" id="PTHR48081">
    <property type="entry name" value="AB HYDROLASE SUPERFAMILY PROTEIN C4A8.06C"/>
    <property type="match status" value="1"/>
</dbReference>
<sequence>MFTSPNYNVAISGTSTSSFSYAKIYTKVKIMRAGTQVGSALGRLVGELEKTVKPMETIRLPSSATSKRTIRVNIHRNQAGIESYKAGKPTAVHFNWHGSGWVLRGLGQEAAFIRQTLTNPLLADYPLTLLDCDYAKSPEWPCPADTEDARDVYDWVLRNPNLFDSERITLGGFSAGATIALGLSVVLGEEARRQEIPIDEKGAQRSFVHPIKGVYAIYPVATWQGSRSQVTVPASAKNKPGFLLPLWFSKIIATAHLFSPEVPSSRTPAEERARKEELIARPLVSPSNTKDVRDFSPLVVLITAEYDHLTRDTEALRERLAREGPQGGVHVFGTSVKGVGHGWDEVAKKGQVGYQERTDMYDLGAKMIARVGGRELNMDA</sequence>
<dbReference type="GO" id="GO:0016787">
    <property type="term" value="F:hydrolase activity"/>
    <property type="evidence" value="ECO:0007669"/>
    <property type="project" value="UniProtKB-KW"/>
</dbReference>
<evidence type="ECO:0000313" key="3">
    <source>
        <dbReference type="EMBL" id="KIM25091.1"/>
    </source>
</evidence>
<dbReference type="STRING" id="933852.A0A0C3B0R8"/>
<reference evidence="3 4" key="1">
    <citation type="submission" date="2014-04" db="EMBL/GenBank/DDBJ databases">
        <authorList>
            <consortium name="DOE Joint Genome Institute"/>
            <person name="Kuo A."/>
            <person name="Zuccaro A."/>
            <person name="Kohler A."/>
            <person name="Nagy L.G."/>
            <person name="Floudas D."/>
            <person name="Copeland A."/>
            <person name="Barry K.W."/>
            <person name="Cichocki N."/>
            <person name="Veneault-Fourrey C."/>
            <person name="LaButti K."/>
            <person name="Lindquist E.A."/>
            <person name="Lipzen A."/>
            <person name="Lundell T."/>
            <person name="Morin E."/>
            <person name="Murat C."/>
            <person name="Sun H."/>
            <person name="Tunlid A."/>
            <person name="Henrissat B."/>
            <person name="Grigoriev I.V."/>
            <person name="Hibbett D.S."/>
            <person name="Martin F."/>
            <person name="Nordberg H.P."/>
            <person name="Cantor M.N."/>
            <person name="Hua S.X."/>
        </authorList>
    </citation>
    <scope>NUCLEOTIDE SEQUENCE [LARGE SCALE GENOMIC DNA]</scope>
    <source>
        <strain evidence="3 4">MAFF 305830</strain>
    </source>
</reference>
<keyword evidence="1" id="KW-0378">Hydrolase</keyword>
<keyword evidence="4" id="KW-1185">Reference proteome</keyword>
<dbReference type="HOGENOM" id="CLU_012494_3_0_1"/>
<reference evidence="4" key="2">
    <citation type="submission" date="2015-01" db="EMBL/GenBank/DDBJ databases">
        <title>Evolutionary Origins and Diversification of the Mycorrhizal Mutualists.</title>
        <authorList>
            <consortium name="DOE Joint Genome Institute"/>
            <consortium name="Mycorrhizal Genomics Consortium"/>
            <person name="Kohler A."/>
            <person name="Kuo A."/>
            <person name="Nagy L.G."/>
            <person name="Floudas D."/>
            <person name="Copeland A."/>
            <person name="Barry K.W."/>
            <person name="Cichocki N."/>
            <person name="Veneault-Fourrey C."/>
            <person name="LaButti K."/>
            <person name="Lindquist E.A."/>
            <person name="Lipzen A."/>
            <person name="Lundell T."/>
            <person name="Morin E."/>
            <person name="Murat C."/>
            <person name="Riley R."/>
            <person name="Ohm R."/>
            <person name="Sun H."/>
            <person name="Tunlid A."/>
            <person name="Henrissat B."/>
            <person name="Grigoriev I.V."/>
            <person name="Hibbett D.S."/>
            <person name="Martin F."/>
        </authorList>
    </citation>
    <scope>NUCLEOTIDE SEQUENCE [LARGE SCALE GENOMIC DNA]</scope>
    <source>
        <strain evidence="4">MAFF 305830</strain>
    </source>
</reference>
<dbReference type="InterPro" id="IPR029058">
    <property type="entry name" value="AB_hydrolase_fold"/>
</dbReference>
<gene>
    <name evidence="3" type="ORF">M408DRAFT_17406</name>
</gene>
<dbReference type="Pfam" id="PF07859">
    <property type="entry name" value="Abhydrolase_3"/>
    <property type="match status" value="1"/>
</dbReference>
<evidence type="ECO:0000313" key="4">
    <source>
        <dbReference type="Proteomes" id="UP000054097"/>
    </source>
</evidence>
<accession>A0A0C3B0R8</accession>